<evidence type="ECO:0000256" key="4">
    <source>
        <dbReference type="ARBA" id="ARBA00022989"/>
    </source>
</evidence>
<organism evidence="7 8">
    <name type="scientific">Prototheca wickerhamii</name>
    <dbReference type="NCBI Taxonomy" id="3111"/>
    <lineage>
        <taxon>Eukaryota</taxon>
        <taxon>Viridiplantae</taxon>
        <taxon>Chlorophyta</taxon>
        <taxon>core chlorophytes</taxon>
        <taxon>Trebouxiophyceae</taxon>
        <taxon>Chlorellales</taxon>
        <taxon>Chlorellaceae</taxon>
        <taxon>Prototheca</taxon>
    </lineage>
</organism>
<dbReference type="InterPro" id="IPR001727">
    <property type="entry name" value="GDT1-like"/>
</dbReference>
<evidence type="ECO:0000256" key="3">
    <source>
        <dbReference type="ARBA" id="ARBA00022692"/>
    </source>
</evidence>
<keyword evidence="3 6" id="KW-0812">Transmembrane</keyword>
<reference evidence="7" key="1">
    <citation type="submission" date="2021-01" db="EMBL/GenBank/DDBJ databases">
        <authorList>
            <person name="Eckstrom K.M.E."/>
        </authorList>
    </citation>
    <scope>NUCLEOTIDE SEQUENCE</scope>
    <source>
        <strain evidence="7">UVCC 0001</strain>
    </source>
</reference>
<dbReference type="InterPro" id="IPR049555">
    <property type="entry name" value="GDT1-like_CS"/>
</dbReference>
<sequence>MELHSRFLEGFLKSWGVILASEIGDKTFLIAAVMAMKHPRKQVFAGAMSALAMMTVLSAAMGWAAPNLIPAVYTHYAATALFFVFGIRLLWDVIRGTVEPEGDISEVEKELELTSKNSLPAERGGSVPSELTSRTSQVLFSLSNSVRRFLPAIVLQALTLTFLAEWGDRSQIATIGLATTSDVVGVTLGGILGHAMCTGAAVLGGKHLAERVDERAVSGVGGVLFLLFGIHSLWSGVPKV</sequence>
<dbReference type="PANTHER" id="PTHR12608">
    <property type="entry name" value="TRANSMEMBRANE PROTEIN HTP-1 RELATED"/>
    <property type="match status" value="1"/>
</dbReference>
<evidence type="ECO:0000313" key="8">
    <source>
        <dbReference type="Proteomes" id="UP001255856"/>
    </source>
</evidence>
<dbReference type="Proteomes" id="UP001255856">
    <property type="component" value="Unassembled WGS sequence"/>
</dbReference>
<dbReference type="GO" id="GO:0005794">
    <property type="term" value="C:Golgi apparatus"/>
    <property type="evidence" value="ECO:0007669"/>
    <property type="project" value="TreeGrafter"/>
</dbReference>
<evidence type="ECO:0000256" key="1">
    <source>
        <dbReference type="ARBA" id="ARBA00004141"/>
    </source>
</evidence>
<keyword evidence="8" id="KW-1185">Reference proteome</keyword>
<dbReference type="GO" id="GO:0016020">
    <property type="term" value="C:membrane"/>
    <property type="evidence" value="ECO:0007669"/>
    <property type="project" value="UniProtKB-SubCell"/>
</dbReference>
<feature type="transmembrane region" description="Helical" evidence="6">
    <location>
        <begin position="216"/>
        <end position="234"/>
    </location>
</feature>
<feature type="transmembrane region" description="Helical" evidence="6">
    <location>
        <begin position="71"/>
        <end position="91"/>
    </location>
</feature>
<evidence type="ECO:0000256" key="5">
    <source>
        <dbReference type="ARBA" id="ARBA00023136"/>
    </source>
</evidence>
<dbReference type="PANTHER" id="PTHR12608:SF1">
    <property type="entry name" value="TRANSMEMBRANE PROTEIN 165"/>
    <property type="match status" value="1"/>
</dbReference>
<dbReference type="AlphaFoldDB" id="A0AAD9IHC0"/>
<evidence type="ECO:0000256" key="2">
    <source>
        <dbReference type="ARBA" id="ARBA00009190"/>
    </source>
</evidence>
<evidence type="ECO:0000313" key="7">
    <source>
        <dbReference type="EMBL" id="KAK2076152.1"/>
    </source>
</evidence>
<accession>A0AAD9IHC0</accession>
<comment type="caution">
    <text evidence="7">The sequence shown here is derived from an EMBL/GenBank/DDBJ whole genome shotgun (WGS) entry which is preliminary data.</text>
</comment>
<feature type="transmembrane region" description="Helical" evidence="6">
    <location>
        <begin position="43"/>
        <end position="65"/>
    </location>
</feature>
<name>A0AAD9IHC0_PROWI</name>
<protein>
    <recommendedName>
        <fullName evidence="6">GDT1 family protein</fullName>
    </recommendedName>
</protein>
<dbReference type="Pfam" id="PF01169">
    <property type="entry name" value="GDT1"/>
    <property type="match status" value="2"/>
</dbReference>
<dbReference type="GO" id="GO:0015085">
    <property type="term" value="F:calcium ion transmembrane transporter activity"/>
    <property type="evidence" value="ECO:0007669"/>
    <property type="project" value="TreeGrafter"/>
</dbReference>
<gene>
    <name evidence="7" type="ORF">QBZ16_001084</name>
</gene>
<feature type="transmembrane region" description="Helical" evidence="6">
    <location>
        <begin position="186"/>
        <end position="204"/>
    </location>
</feature>
<dbReference type="GO" id="GO:0032468">
    <property type="term" value="P:Golgi calcium ion homeostasis"/>
    <property type="evidence" value="ECO:0007669"/>
    <property type="project" value="TreeGrafter"/>
</dbReference>
<dbReference type="PROSITE" id="PS01214">
    <property type="entry name" value="UPF0016"/>
    <property type="match status" value="1"/>
</dbReference>
<dbReference type="GO" id="GO:0005384">
    <property type="term" value="F:manganese ion transmembrane transporter activity"/>
    <property type="evidence" value="ECO:0007669"/>
    <property type="project" value="TreeGrafter"/>
</dbReference>
<keyword evidence="4 6" id="KW-1133">Transmembrane helix</keyword>
<comment type="caution">
    <text evidence="6">Lacks conserved residue(s) required for the propagation of feature annotation.</text>
</comment>
<comment type="subcellular location">
    <subcellularLocation>
        <location evidence="1 6">Membrane</location>
        <topology evidence="1 6">Multi-pass membrane protein</topology>
    </subcellularLocation>
</comment>
<dbReference type="EMBL" id="JASFZW010000011">
    <property type="protein sequence ID" value="KAK2076152.1"/>
    <property type="molecule type" value="Genomic_DNA"/>
</dbReference>
<proteinExistence type="inferred from homology"/>
<comment type="similarity">
    <text evidence="2 6">Belongs to the GDT1 family.</text>
</comment>
<evidence type="ECO:0000256" key="6">
    <source>
        <dbReference type="RuleBase" id="RU365102"/>
    </source>
</evidence>
<dbReference type="GO" id="GO:0032472">
    <property type="term" value="P:Golgi calcium ion transport"/>
    <property type="evidence" value="ECO:0007669"/>
    <property type="project" value="TreeGrafter"/>
</dbReference>
<keyword evidence="5 6" id="KW-0472">Membrane</keyword>